<name>A0ABV1SG33_9RHOB</name>
<evidence type="ECO:0000256" key="1">
    <source>
        <dbReference type="SAM" id="MobiDB-lite"/>
    </source>
</evidence>
<feature type="region of interest" description="Disordered" evidence="1">
    <location>
        <begin position="209"/>
        <end position="233"/>
    </location>
</feature>
<dbReference type="EMBL" id="JAYWLC010000004">
    <property type="protein sequence ID" value="MER5171606.1"/>
    <property type="molecule type" value="Genomic_DNA"/>
</dbReference>
<dbReference type="RefSeq" id="WP_350936065.1">
    <property type="nucleotide sequence ID" value="NZ_JAYWLC010000004.1"/>
</dbReference>
<evidence type="ECO:0000313" key="3">
    <source>
        <dbReference type="Proteomes" id="UP001438953"/>
    </source>
</evidence>
<accession>A0ABV1SG33</accession>
<comment type="caution">
    <text evidence="2">The sequence shown here is derived from an EMBL/GenBank/DDBJ whole genome shotgun (WGS) entry which is preliminary data.</text>
</comment>
<sequence>MILSSGSAEGRNKAEAEILRRANGCLAAFYDPDMAPATAADLRREFVLALRELPLWAVHRGFDAWMQSKRRRPSPAEIAMEAKNAMEPYLREAARRKREVLEVREDEARAKAGRCSEESAARIMAACGFTAEGLDAVRRSPMASSRDQAVQERSESGIKHWSESADPEGLEWAACYAARAENTLIIEARAAQAKLSGMGDRERDEWLAARTPRTQGRTAGDWGTVGQTLGGEA</sequence>
<evidence type="ECO:0008006" key="4">
    <source>
        <dbReference type="Google" id="ProtNLM"/>
    </source>
</evidence>
<gene>
    <name evidence="2" type="ORF">VSX56_07435</name>
</gene>
<dbReference type="Proteomes" id="UP001438953">
    <property type="component" value="Unassembled WGS sequence"/>
</dbReference>
<keyword evidence="3" id="KW-1185">Reference proteome</keyword>
<protein>
    <recommendedName>
        <fullName evidence="4">DUF1376 domain-containing protein</fullName>
    </recommendedName>
</protein>
<evidence type="ECO:0000313" key="2">
    <source>
        <dbReference type="EMBL" id="MER5171606.1"/>
    </source>
</evidence>
<reference evidence="2 3" key="1">
    <citation type="submission" date="2024-06" db="EMBL/GenBank/DDBJ databases">
        <title>Thioclava kandeliae sp. nov. from a rhizosphere soil sample of Kandelia candel in a mangrove.</title>
        <authorList>
            <person name="Mu T."/>
        </authorList>
    </citation>
    <scope>NUCLEOTIDE SEQUENCE [LARGE SCALE GENOMIC DNA]</scope>
    <source>
        <strain evidence="2 3">CPCC 100088</strain>
    </source>
</reference>
<proteinExistence type="predicted"/>
<organism evidence="2 3">
    <name type="scientific">Thioclava kandeliae</name>
    <dbReference type="NCBI Taxonomy" id="3070818"/>
    <lineage>
        <taxon>Bacteria</taxon>
        <taxon>Pseudomonadati</taxon>
        <taxon>Pseudomonadota</taxon>
        <taxon>Alphaproteobacteria</taxon>
        <taxon>Rhodobacterales</taxon>
        <taxon>Paracoccaceae</taxon>
        <taxon>Thioclava</taxon>
    </lineage>
</organism>